<dbReference type="Proteomes" id="UP000638353">
    <property type="component" value="Unassembled WGS sequence"/>
</dbReference>
<proteinExistence type="predicted"/>
<evidence type="ECO:0000256" key="1">
    <source>
        <dbReference type="SAM" id="MobiDB-lite"/>
    </source>
</evidence>
<dbReference type="AlphaFoldDB" id="A0A918X6F9"/>
<protein>
    <submittedName>
        <fullName evidence="2">Uncharacterized protein</fullName>
    </submittedName>
</protein>
<dbReference type="EMBL" id="BMVC01000023">
    <property type="protein sequence ID" value="GHD15478.1"/>
    <property type="molecule type" value="Genomic_DNA"/>
</dbReference>
<comment type="caution">
    <text evidence="2">The sequence shown here is derived from an EMBL/GenBank/DDBJ whole genome shotgun (WGS) entry which is preliminary data.</text>
</comment>
<evidence type="ECO:0000313" key="3">
    <source>
        <dbReference type="Proteomes" id="UP000638353"/>
    </source>
</evidence>
<organism evidence="2 3">
    <name type="scientific">Streptomyces finlayi</name>
    <dbReference type="NCBI Taxonomy" id="67296"/>
    <lineage>
        <taxon>Bacteria</taxon>
        <taxon>Bacillati</taxon>
        <taxon>Actinomycetota</taxon>
        <taxon>Actinomycetes</taxon>
        <taxon>Kitasatosporales</taxon>
        <taxon>Streptomycetaceae</taxon>
        <taxon>Streptomyces</taxon>
    </lineage>
</organism>
<name>A0A918X6F9_9ACTN</name>
<sequence length="89" mass="9430">MGRATPGRLLGYGAHAPVWRARRDLRPGSYGPARGCGRGGPDGPRTPPEGPWKRATGAGSVEARRKGPRKGSGGRFRKYLSDAAVHVPQ</sequence>
<accession>A0A918X6F9</accession>
<feature type="region of interest" description="Disordered" evidence="1">
    <location>
        <begin position="23"/>
        <end position="89"/>
    </location>
</feature>
<gene>
    <name evidence="2" type="ORF">GCM10010334_75630</name>
</gene>
<reference evidence="2" key="2">
    <citation type="submission" date="2020-09" db="EMBL/GenBank/DDBJ databases">
        <authorList>
            <person name="Sun Q."/>
            <person name="Ohkuma M."/>
        </authorList>
    </citation>
    <scope>NUCLEOTIDE SEQUENCE</scope>
    <source>
        <strain evidence="2">JCM 4637</strain>
    </source>
</reference>
<reference evidence="2" key="1">
    <citation type="journal article" date="2014" name="Int. J. Syst. Evol. Microbiol.">
        <title>Complete genome sequence of Corynebacterium casei LMG S-19264T (=DSM 44701T), isolated from a smear-ripened cheese.</title>
        <authorList>
            <consortium name="US DOE Joint Genome Institute (JGI-PGF)"/>
            <person name="Walter F."/>
            <person name="Albersmeier A."/>
            <person name="Kalinowski J."/>
            <person name="Ruckert C."/>
        </authorList>
    </citation>
    <scope>NUCLEOTIDE SEQUENCE</scope>
    <source>
        <strain evidence="2">JCM 4637</strain>
    </source>
</reference>
<evidence type="ECO:0000313" key="2">
    <source>
        <dbReference type="EMBL" id="GHD15478.1"/>
    </source>
</evidence>